<dbReference type="AlphaFoldDB" id="A0A6J8DIT1"/>
<evidence type="ECO:0000313" key="2">
    <source>
        <dbReference type="Proteomes" id="UP000507470"/>
    </source>
</evidence>
<name>A0A6J8DIT1_MYTCO</name>
<protein>
    <submittedName>
        <fullName evidence="1">Uncharacterized protein</fullName>
    </submittedName>
</protein>
<keyword evidence="2" id="KW-1185">Reference proteome</keyword>
<dbReference type="Proteomes" id="UP000507470">
    <property type="component" value="Unassembled WGS sequence"/>
</dbReference>
<accession>A0A6J8DIT1</accession>
<evidence type="ECO:0000313" key="1">
    <source>
        <dbReference type="EMBL" id="CAC5407966.1"/>
    </source>
</evidence>
<gene>
    <name evidence="1" type="ORF">MCOR_41396</name>
</gene>
<proteinExistence type="predicted"/>
<dbReference type="EMBL" id="CACVKT020007464">
    <property type="protein sequence ID" value="CAC5407966.1"/>
    <property type="molecule type" value="Genomic_DNA"/>
</dbReference>
<reference evidence="1 2" key="1">
    <citation type="submission" date="2020-06" db="EMBL/GenBank/DDBJ databases">
        <authorList>
            <person name="Li R."/>
            <person name="Bekaert M."/>
        </authorList>
    </citation>
    <scope>NUCLEOTIDE SEQUENCE [LARGE SCALE GENOMIC DNA]</scope>
    <source>
        <strain evidence="2">wild</strain>
    </source>
</reference>
<organism evidence="1 2">
    <name type="scientific">Mytilus coruscus</name>
    <name type="common">Sea mussel</name>
    <dbReference type="NCBI Taxonomy" id="42192"/>
    <lineage>
        <taxon>Eukaryota</taxon>
        <taxon>Metazoa</taxon>
        <taxon>Spiralia</taxon>
        <taxon>Lophotrochozoa</taxon>
        <taxon>Mollusca</taxon>
        <taxon>Bivalvia</taxon>
        <taxon>Autobranchia</taxon>
        <taxon>Pteriomorphia</taxon>
        <taxon>Mytilida</taxon>
        <taxon>Mytiloidea</taxon>
        <taxon>Mytilidae</taxon>
        <taxon>Mytilinae</taxon>
        <taxon>Mytilus</taxon>
    </lineage>
</organism>
<dbReference type="OrthoDB" id="6208222at2759"/>
<sequence>MAKAMALKYPVLRDSRDGPLKDNYVTMHDCMRQLHGRNTKDSCTPKTVAETPKRSRAEEVLMKKITSKTKDSNTNDVFQLLKLTMARRNADQEGLSVRLRFENQRENYKICKYLAVCMNMGDGCIFSSNFSYDFIQAPANFQTGIKFISFMKVKEL</sequence>